<dbReference type="RefSeq" id="WP_320325262.1">
    <property type="nucleotide sequence ID" value="NZ_JALBUS010000004.1"/>
</dbReference>
<reference evidence="1 2" key="1">
    <citation type="submission" date="2022-03" db="EMBL/GenBank/DDBJ databases">
        <title>Novel taxa within the pig intestine.</title>
        <authorList>
            <person name="Wylensek D."/>
            <person name="Bishof K."/>
            <person name="Afrizal A."/>
            <person name="Clavel T."/>
        </authorList>
    </citation>
    <scope>NUCLEOTIDE SEQUENCE [LARGE SCALE GENOMIC DNA]</scope>
    <source>
        <strain evidence="1 2">Cla-KB-P134</strain>
    </source>
</reference>
<sequence length="141" mass="15556">MINTKSESNNYKLVEQGDIKETVLGSSTSVKYMHDITCAEDPTTFDYIVIYMHAPGSDRNVMCIAKYYNGNWYTLSTSTVYRTISLLITTNGTSMHIEVSEWLNSSNNNGVKIDGVVGVNRGGSLTLNDIVEIVKKAVVSC</sequence>
<proteinExistence type="predicted"/>
<gene>
    <name evidence="1" type="ORF">MOZ64_03720</name>
</gene>
<accession>A0ABU4WN41</accession>
<evidence type="ECO:0000313" key="1">
    <source>
        <dbReference type="EMBL" id="MDX8416950.1"/>
    </source>
</evidence>
<name>A0ABU4WN41_9FIRM</name>
<comment type="caution">
    <text evidence="1">The sequence shown here is derived from an EMBL/GenBank/DDBJ whole genome shotgun (WGS) entry which is preliminary data.</text>
</comment>
<dbReference type="Proteomes" id="UP001285244">
    <property type="component" value="Unassembled WGS sequence"/>
</dbReference>
<evidence type="ECO:0000313" key="2">
    <source>
        <dbReference type="Proteomes" id="UP001285244"/>
    </source>
</evidence>
<keyword evidence="2" id="KW-1185">Reference proteome</keyword>
<dbReference type="EMBL" id="JALBUS010000004">
    <property type="protein sequence ID" value="MDX8416950.1"/>
    <property type="molecule type" value="Genomic_DNA"/>
</dbReference>
<protein>
    <submittedName>
        <fullName evidence="1">Uncharacterized protein</fullName>
    </submittedName>
</protein>
<organism evidence="1 2">
    <name type="scientific">Absicoccus intestinalis</name>
    <dbReference type="NCBI Taxonomy" id="2926319"/>
    <lineage>
        <taxon>Bacteria</taxon>
        <taxon>Bacillati</taxon>
        <taxon>Bacillota</taxon>
        <taxon>Erysipelotrichia</taxon>
        <taxon>Erysipelotrichales</taxon>
        <taxon>Erysipelotrichaceae</taxon>
        <taxon>Absicoccus</taxon>
    </lineage>
</organism>